<evidence type="ECO:0000256" key="3">
    <source>
        <dbReference type="ARBA" id="ARBA00022490"/>
    </source>
</evidence>
<evidence type="ECO:0000256" key="10">
    <source>
        <dbReference type="ARBA" id="ARBA00045224"/>
    </source>
</evidence>
<dbReference type="OrthoDB" id="10054259at2759"/>
<keyword evidence="14" id="KW-1185">Reference proteome</keyword>
<evidence type="ECO:0000256" key="9">
    <source>
        <dbReference type="ARBA" id="ARBA00039960"/>
    </source>
</evidence>
<keyword evidence="6" id="KW-0969">Cilium</keyword>
<organism evidence="13 14">
    <name type="scientific">Mytilus edulis</name>
    <name type="common">Blue mussel</name>
    <dbReference type="NCBI Taxonomy" id="6550"/>
    <lineage>
        <taxon>Eukaryota</taxon>
        <taxon>Metazoa</taxon>
        <taxon>Spiralia</taxon>
        <taxon>Lophotrochozoa</taxon>
        <taxon>Mollusca</taxon>
        <taxon>Bivalvia</taxon>
        <taxon>Autobranchia</taxon>
        <taxon>Pteriomorphia</taxon>
        <taxon>Mytilida</taxon>
        <taxon>Mytiloidea</taxon>
        <taxon>Mytilidae</taxon>
        <taxon>Mytilinae</taxon>
        <taxon>Mytilus</taxon>
    </lineage>
</organism>
<evidence type="ECO:0000256" key="8">
    <source>
        <dbReference type="ARBA" id="ARBA00023273"/>
    </source>
</evidence>
<sequence>MAQVLKPNCSLAGKSLIPIILRVKNADAEAVLELSRLKKDEPLESLTKVELIAQFEKLTGESVKDVLIVLCGKDDNIENVRLLVHESILLANSVGARGQRLSTSNPSTDTPAAKGSDGKAAQGDPSTTNQQLQAMRQDLDELKKNSKVLQVDEALSYVRTLAARPKLTTPGVLLAAIEMLVDAANKANHKDCSLFSKSFSMCKKYEDNVDFCGLVLKLFGSQEDKKISSLISDWAKSKKYEEPSGSKERQDILDAPPTSAPAFPFPGYGYQNPGFGFPYPNFYPGPNYNSGGFRPPRMQGGRGRRVSNGNIRDHEPLAKKEKFEPEIPDWELKSGFDPLSVKLRKQSDILLVNYKGEITQPSDCLPSAEEVVNGSDYDFEDLSFLDPNFFKAGNLMYCSEQWEKIGCPGEILDWIKQGVDIRPMFKHFKGNFRGRCYDSSLPKPAYFQNSASCKGFEKFLCDTLLERIANGSLTVIGRVGECDPPLLVLPITIEPSKPRMCHDERYLNLWIKDFPFSLDTLKEVPRLIEKDSFMASLDDKSGYDHILLNPNSRQYFGIQFAGWYMVFNSLPFGFKASAFIYHTTGLVPISYCRSLGVPSLLYIDDRLVCEFKNTSLKKKSEKTQRDVNKKLEQRLDDIKYWKKELDDKLNGLAIEIDNLEAFKTRVEKALEATAEPLHIARQCLANREKRTDIDLVHDDVQKQLIKEVETIEGVQALLKRTLEQSIEQIRLNKKAKYQLEKDLKDKFEAVNIDEYCAELRNNSAGLGFTQGAAKIEANSVCPEDWQDYSDANINKAERERQSSVDLRSLIDGILQQTANDMRKQCSEVNFSFQKRINETKDSKSKMEDHLNKVLGQIKEIEENISRLQKAIGDKEQPMKLAQTRLDTRTNRRNVELCRDPVQYKLIEEVGQIENSVLNLQGRLAQTEDSLKGLIRNELALEEDIAIKSNTLFIDDVECMGMRKSINIQNF</sequence>
<dbReference type="Proteomes" id="UP000683360">
    <property type="component" value="Unassembled WGS sequence"/>
</dbReference>
<dbReference type="GO" id="GO:0060294">
    <property type="term" value="P:cilium movement involved in cell motility"/>
    <property type="evidence" value="ECO:0007669"/>
    <property type="project" value="InterPro"/>
</dbReference>
<dbReference type="GO" id="GO:0060271">
    <property type="term" value="P:cilium assembly"/>
    <property type="evidence" value="ECO:0007669"/>
    <property type="project" value="TreeGrafter"/>
</dbReference>
<feature type="compositionally biased region" description="Polar residues" evidence="12">
    <location>
        <begin position="100"/>
        <end position="110"/>
    </location>
</feature>
<dbReference type="Gene3D" id="3.30.70.270">
    <property type="match status" value="1"/>
</dbReference>
<evidence type="ECO:0000256" key="12">
    <source>
        <dbReference type="SAM" id="MobiDB-lite"/>
    </source>
</evidence>
<evidence type="ECO:0000256" key="1">
    <source>
        <dbReference type="ARBA" id="ARBA00004611"/>
    </source>
</evidence>
<dbReference type="AlphaFoldDB" id="A0A8S3UZ34"/>
<evidence type="ECO:0000256" key="4">
    <source>
        <dbReference type="ARBA" id="ARBA00022846"/>
    </source>
</evidence>
<dbReference type="EMBL" id="CAJPWZ010003064">
    <property type="protein sequence ID" value="CAG2250756.1"/>
    <property type="molecule type" value="Genomic_DNA"/>
</dbReference>
<feature type="region of interest" description="Disordered" evidence="12">
    <location>
        <begin position="98"/>
        <end position="129"/>
    </location>
</feature>
<comment type="subcellular location">
    <subcellularLocation>
        <location evidence="1">Cytoplasm</location>
        <location evidence="1">Cytoskeleton</location>
        <location evidence="1">Flagellum axoneme</location>
    </subcellularLocation>
</comment>
<dbReference type="Gene3D" id="3.10.10.10">
    <property type="entry name" value="HIV Type 1 Reverse Transcriptase, subunit A, domain 1"/>
    <property type="match status" value="1"/>
</dbReference>
<gene>
    <name evidence="13" type="ORF">MEDL_62463</name>
</gene>
<evidence type="ECO:0000256" key="6">
    <source>
        <dbReference type="ARBA" id="ARBA00023069"/>
    </source>
</evidence>
<dbReference type="InterPro" id="IPR043502">
    <property type="entry name" value="DNA/RNA_pol_sf"/>
</dbReference>
<dbReference type="GO" id="GO:0005634">
    <property type="term" value="C:nucleus"/>
    <property type="evidence" value="ECO:0007669"/>
    <property type="project" value="TreeGrafter"/>
</dbReference>
<dbReference type="InterPro" id="IPR048256">
    <property type="entry name" value="Tektin-like"/>
</dbReference>
<evidence type="ECO:0000256" key="11">
    <source>
        <dbReference type="SAM" id="Coils"/>
    </source>
</evidence>
<keyword evidence="8" id="KW-0966">Cell projection</keyword>
<dbReference type="GO" id="GO:0005929">
    <property type="term" value="C:cilium"/>
    <property type="evidence" value="ECO:0007669"/>
    <property type="project" value="UniProtKB-ARBA"/>
</dbReference>
<dbReference type="PRINTS" id="PR00511">
    <property type="entry name" value="TEKTIN"/>
</dbReference>
<name>A0A8S3UZ34_MYTED</name>
<evidence type="ECO:0000256" key="5">
    <source>
        <dbReference type="ARBA" id="ARBA00023054"/>
    </source>
</evidence>
<comment type="similarity">
    <text evidence="2">Belongs to the tektin family.</text>
</comment>
<comment type="function">
    <text evidence="10">Microtubule inner protein (MIP) part of the dynein-decorated doublet microtubules (DMTs) in cilia and flagellar axoneme. Forms filamentous polymers in the walls of ciliary and flagellar microtubules.</text>
</comment>
<dbReference type="GO" id="GO:0005737">
    <property type="term" value="C:cytoplasm"/>
    <property type="evidence" value="ECO:0007669"/>
    <property type="project" value="UniProtKB-ARBA"/>
</dbReference>
<reference evidence="13" key="1">
    <citation type="submission" date="2021-03" db="EMBL/GenBank/DDBJ databases">
        <authorList>
            <person name="Bekaert M."/>
        </authorList>
    </citation>
    <scope>NUCLEOTIDE SEQUENCE</scope>
</reference>
<evidence type="ECO:0000256" key="7">
    <source>
        <dbReference type="ARBA" id="ARBA00023212"/>
    </source>
</evidence>
<evidence type="ECO:0000313" key="13">
    <source>
        <dbReference type="EMBL" id="CAG2250756.1"/>
    </source>
</evidence>
<dbReference type="PANTHER" id="PTHR19960">
    <property type="entry name" value="TEKTIN"/>
    <property type="match status" value="1"/>
</dbReference>
<protein>
    <recommendedName>
        <fullName evidence="9">Tektin-1</fullName>
    </recommendedName>
</protein>
<dbReference type="InterPro" id="IPR043128">
    <property type="entry name" value="Rev_trsase/Diguanyl_cyclase"/>
</dbReference>
<comment type="caution">
    <text evidence="13">The sequence shown here is derived from an EMBL/GenBank/DDBJ whole genome shotgun (WGS) entry which is preliminary data.</text>
</comment>
<proteinExistence type="inferred from homology"/>
<evidence type="ECO:0000313" key="14">
    <source>
        <dbReference type="Proteomes" id="UP000683360"/>
    </source>
</evidence>
<dbReference type="SUPFAM" id="SSF56672">
    <property type="entry name" value="DNA/RNA polymerases"/>
    <property type="match status" value="1"/>
</dbReference>
<keyword evidence="5 11" id="KW-0175">Coiled coil</keyword>
<keyword evidence="3" id="KW-0963">Cytoplasm</keyword>
<dbReference type="PANTHER" id="PTHR19960:SF25">
    <property type="entry name" value="TEKTIN-1"/>
    <property type="match status" value="1"/>
</dbReference>
<keyword evidence="4" id="KW-0282">Flagellum</keyword>
<keyword evidence="7" id="KW-0206">Cytoskeleton</keyword>
<feature type="coiled-coil region" evidence="11">
    <location>
        <begin position="843"/>
        <end position="870"/>
    </location>
</feature>
<accession>A0A8S3UZ34</accession>
<dbReference type="GO" id="GO:0015630">
    <property type="term" value="C:microtubule cytoskeleton"/>
    <property type="evidence" value="ECO:0007669"/>
    <property type="project" value="TreeGrafter"/>
</dbReference>
<evidence type="ECO:0000256" key="2">
    <source>
        <dbReference type="ARBA" id="ARBA00007209"/>
    </source>
</evidence>
<dbReference type="InterPro" id="IPR000435">
    <property type="entry name" value="Tektins"/>
</dbReference>
<dbReference type="Pfam" id="PF03148">
    <property type="entry name" value="Tektin"/>
    <property type="match status" value="1"/>
</dbReference>